<dbReference type="Gene3D" id="3.40.50.720">
    <property type="entry name" value="NAD(P)-binding Rossmann-like Domain"/>
    <property type="match status" value="1"/>
</dbReference>
<accession>A0A166ZYJ0</accession>
<comment type="caution">
    <text evidence="5">The sequence shown here is derived from an EMBL/GenBank/DDBJ whole genome shotgun (WGS) entry which is preliminary data.</text>
</comment>
<feature type="domain" description="NmrA-like" evidence="4">
    <location>
        <begin position="63"/>
        <end position="359"/>
    </location>
</feature>
<dbReference type="InterPro" id="IPR036291">
    <property type="entry name" value="NAD(P)-bd_dom_sf"/>
</dbReference>
<evidence type="ECO:0000259" key="4">
    <source>
        <dbReference type="Pfam" id="PF05368"/>
    </source>
</evidence>
<keyword evidence="3" id="KW-0560">Oxidoreductase</keyword>
<dbReference type="EMBL" id="LFIW01002076">
    <property type="protein sequence ID" value="KZL79512.1"/>
    <property type="molecule type" value="Genomic_DNA"/>
</dbReference>
<dbReference type="Proteomes" id="UP000076584">
    <property type="component" value="Unassembled WGS sequence"/>
</dbReference>
<organism evidence="5 6">
    <name type="scientific">Colletotrichum incanum</name>
    <name type="common">Soybean anthracnose fungus</name>
    <dbReference type="NCBI Taxonomy" id="1573173"/>
    <lineage>
        <taxon>Eukaryota</taxon>
        <taxon>Fungi</taxon>
        <taxon>Dikarya</taxon>
        <taxon>Ascomycota</taxon>
        <taxon>Pezizomycotina</taxon>
        <taxon>Sordariomycetes</taxon>
        <taxon>Hypocreomycetidae</taxon>
        <taxon>Glomerellales</taxon>
        <taxon>Glomerellaceae</taxon>
        <taxon>Colletotrichum</taxon>
        <taxon>Colletotrichum spaethianum species complex</taxon>
    </lineage>
</organism>
<dbReference type="Pfam" id="PF05368">
    <property type="entry name" value="NmrA"/>
    <property type="match status" value="1"/>
</dbReference>
<evidence type="ECO:0000256" key="3">
    <source>
        <dbReference type="ARBA" id="ARBA00023002"/>
    </source>
</evidence>
<reference evidence="5 6" key="1">
    <citation type="submission" date="2015-06" db="EMBL/GenBank/DDBJ databases">
        <title>Survival trade-offs in plant roots during colonization by closely related pathogenic and mutualistic fungi.</title>
        <authorList>
            <person name="Hacquard S."/>
            <person name="Kracher B."/>
            <person name="Hiruma K."/>
            <person name="Weinman A."/>
            <person name="Muench P."/>
            <person name="Garrido Oter R."/>
            <person name="Ver Loren van Themaat E."/>
            <person name="Dallerey J.-F."/>
            <person name="Damm U."/>
            <person name="Henrissat B."/>
            <person name="Lespinet O."/>
            <person name="Thon M."/>
            <person name="Kemen E."/>
            <person name="McHardy A.C."/>
            <person name="Schulze-Lefert P."/>
            <person name="O'Connell R.J."/>
        </authorList>
    </citation>
    <scope>NUCLEOTIDE SEQUENCE [LARGE SCALE GENOMIC DNA]</scope>
    <source>
        <strain evidence="5 6">MAFF 238704</strain>
    </source>
</reference>
<dbReference type="InterPro" id="IPR008030">
    <property type="entry name" value="NmrA-like"/>
</dbReference>
<dbReference type="SUPFAM" id="SSF51735">
    <property type="entry name" value="NAD(P)-binding Rossmann-fold domains"/>
    <property type="match status" value="1"/>
</dbReference>
<keyword evidence="6" id="KW-1185">Reference proteome</keyword>
<evidence type="ECO:0000313" key="6">
    <source>
        <dbReference type="Proteomes" id="UP000076584"/>
    </source>
</evidence>
<dbReference type="GO" id="GO:0016491">
    <property type="term" value="F:oxidoreductase activity"/>
    <property type="evidence" value="ECO:0007669"/>
    <property type="project" value="UniProtKB-KW"/>
</dbReference>
<comment type="similarity">
    <text evidence="1">Belongs to the NmrA-type oxidoreductase family. Isoflavone reductase subfamily.</text>
</comment>
<keyword evidence="2" id="KW-0521">NADP</keyword>
<dbReference type="PANTHER" id="PTHR47706">
    <property type="entry name" value="NMRA-LIKE FAMILY PROTEIN"/>
    <property type="match status" value="1"/>
</dbReference>
<sequence>MHLSHVIEVGYINVVVATEDSLLYFIILHSTHSGFESIALSHSSITLLYHLTIVLITSNKMAVIAVAGGTGNVGRTLVEAIVATGKHDVRILSRKANPDLEKKLGAPIIVVDYANVEATTKALEDNNIHTVISAITMLPPPGEAPREFELIRAADASKTTKRIISSGWGVPHTEQHVDQLGSVPHKLRAKALLKETKDLEYTVVHNGFFLDYWGTPAVPSNMSSFTLVIDIPNDVATIPGSGNTPIAFTHTADVGKFVAAALDLERWEPETFIVGDKMTWNEFLQHAEAAKGSKFNITYDSVDKLKTGQVTELPGHIPMYPFFPKEALQGMAAIFGLWFNDGTFDIPPNGTKTLNEIFPGIKAWTVKDILNTAWKKA</sequence>
<evidence type="ECO:0000256" key="2">
    <source>
        <dbReference type="ARBA" id="ARBA00022857"/>
    </source>
</evidence>
<proteinExistence type="inferred from homology"/>
<evidence type="ECO:0000313" key="5">
    <source>
        <dbReference type="EMBL" id="KZL79512.1"/>
    </source>
</evidence>
<dbReference type="Gene3D" id="3.90.25.10">
    <property type="entry name" value="UDP-galactose 4-epimerase, domain 1"/>
    <property type="match status" value="1"/>
</dbReference>
<gene>
    <name evidence="5" type="ORF">CI238_05819</name>
</gene>
<protein>
    <submittedName>
        <fullName evidence="5">Nmra-like family protein</fullName>
    </submittedName>
</protein>
<dbReference type="InterPro" id="IPR051609">
    <property type="entry name" value="NmrA/Isoflavone_reductase-like"/>
</dbReference>
<evidence type="ECO:0000256" key="1">
    <source>
        <dbReference type="ARBA" id="ARBA00005725"/>
    </source>
</evidence>
<name>A0A166ZYJ0_COLIC</name>
<dbReference type="PANTHER" id="PTHR47706:SF4">
    <property type="entry name" value="NMRA-LIKE DOMAIN-CONTAINING PROTEIN"/>
    <property type="match status" value="1"/>
</dbReference>
<dbReference type="AlphaFoldDB" id="A0A166ZYJ0"/>